<dbReference type="AlphaFoldDB" id="A0A5C4U6T8"/>
<name>A0A5C4U6T8_9CORY</name>
<dbReference type="RefSeq" id="WP_139464748.1">
    <property type="nucleotide sequence ID" value="NZ_VDHJ01000002.1"/>
</dbReference>
<keyword evidence="2" id="KW-0547">Nucleotide-binding</keyword>
<evidence type="ECO:0000313" key="2">
    <source>
        <dbReference type="EMBL" id="TNL99832.1"/>
    </source>
</evidence>
<dbReference type="EMBL" id="VDHJ01000002">
    <property type="protein sequence ID" value="TNL99832.1"/>
    <property type="molecule type" value="Genomic_DNA"/>
</dbReference>
<proteinExistence type="predicted"/>
<protein>
    <submittedName>
        <fullName evidence="2">ATP-binding protein</fullName>
    </submittedName>
</protein>
<dbReference type="Proteomes" id="UP000312032">
    <property type="component" value="Unassembled WGS sequence"/>
</dbReference>
<sequence length="370" mass="40231">MKNPFRPNFGLSPTELAGREQLTSEFDLALAEGIGSPLRTTLISGVRGSGKTVLLNEFENIAASNGWVVIRAYPDRAMISDLIEVTIPRALSALDSHPIPPRRKITGATVAGVGIRTEVVDTPTPRATLITALRELVAAAEEHDAGVFITLDEIQSADTDDLASLATALQDLVRDEREIALAAAGLPEGIHAMLNHRGTTFLRRAEHVVLTPLSDEAVARAVRTTVEDHGRQITTEALDDVVTLVKGYPYLLQVVGSLAWARATRTESLTIESAHVHDIAEVAIQRMYSHVHAPALHHISPSQFEFLKAMAACSTPVRVAEIASELKTTTTALSMRRRALLDAGLIHAPRHGVLEFSLPYLRERILEEED</sequence>
<dbReference type="Pfam" id="PF13191">
    <property type="entry name" value="AAA_16"/>
    <property type="match status" value="1"/>
</dbReference>
<dbReference type="SUPFAM" id="SSF52540">
    <property type="entry name" value="P-loop containing nucleoside triphosphate hydrolases"/>
    <property type="match status" value="1"/>
</dbReference>
<dbReference type="InterPro" id="IPR027417">
    <property type="entry name" value="P-loop_NTPase"/>
</dbReference>
<dbReference type="PANTHER" id="PTHR34301">
    <property type="entry name" value="DNA-BINDING PROTEIN-RELATED"/>
    <property type="match status" value="1"/>
</dbReference>
<dbReference type="InterPro" id="IPR041664">
    <property type="entry name" value="AAA_16"/>
</dbReference>
<dbReference type="GO" id="GO:0005524">
    <property type="term" value="F:ATP binding"/>
    <property type="evidence" value="ECO:0007669"/>
    <property type="project" value="UniProtKB-KW"/>
</dbReference>
<keyword evidence="2" id="KW-0067">ATP-binding</keyword>
<keyword evidence="3" id="KW-1185">Reference proteome</keyword>
<comment type="caution">
    <text evidence="2">The sequence shown here is derived from an EMBL/GenBank/DDBJ whole genome shotgun (WGS) entry which is preliminary data.</text>
</comment>
<dbReference type="Gene3D" id="3.40.50.300">
    <property type="entry name" value="P-loop containing nucleotide triphosphate hydrolases"/>
    <property type="match status" value="1"/>
</dbReference>
<dbReference type="SUPFAM" id="SSF46785">
    <property type="entry name" value="Winged helix' DNA-binding domain"/>
    <property type="match status" value="1"/>
</dbReference>
<accession>A0A5C4U6T8</accession>
<evidence type="ECO:0000313" key="3">
    <source>
        <dbReference type="Proteomes" id="UP000312032"/>
    </source>
</evidence>
<evidence type="ECO:0000259" key="1">
    <source>
        <dbReference type="Pfam" id="PF13191"/>
    </source>
</evidence>
<gene>
    <name evidence="2" type="ORF">FHE74_02010</name>
</gene>
<organism evidence="2 3">
    <name type="scientific">Corynebacterium tapiri</name>
    <dbReference type="NCBI Taxonomy" id="1448266"/>
    <lineage>
        <taxon>Bacteria</taxon>
        <taxon>Bacillati</taxon>
        <taxon>Actinomycetota</taxon>
        <taxon>Actinomycetes</taxon>
        <taxon>Mycobacteriales</taxon>
        <taxon>Corynebacteriaceae</taxon>
        <taxon>Corynebacterium</taxon>
    </lineage>
</organism>
<dbReference type="PANTHER" id="PTHR34301:SF8">
    <property type="entry name" value="ATPASE DOMAIN-CONTAINING PROTEIN"/>
    <property type="match status" value="1"/>
</dbReference>
<dbReference type="OrthoDB" id="2020141at2"/>
<reference evidence="2 3" key="1">
    <citation type="submission" date="2019-06" db="EMBL/GenBank/DDBJ databases">
        <authorList>
            <person name="Li J."/>
        </authorList>
    </citation>
    <scope>NUCLEOTIDE SEQUENCE [LARGE SCALE GENOMIC DNA]</scope>
    <source>
        <strain evidence="2 3">LMG 28165</strain>
    </source>
</reference>
<dbReference type="InterPro" id="IPR036390">
    <property type="entry name" value="WH_DNA-bd_sf"/>
</dbReference>
<feature type="domain" description="Orc1-like AAA ATPase" evidence="1">
    <location>
        <begin position="15"/>
        <end position="171"/>
    </location>
</feature>